<feature type="region of interest" description="Disordered" evidence="1">
    <location>
        <begin position="1"/>
        <end position="22"/>
    </location>
</feature>
<accession>A0A2K3MIK4</accession>
<protein>
    <submittedName>
        <fullName evidence="2">Uncharacterized protein</fullName>
    </submittedName>
</protein>
<reference evidence="2 3" key="2">
    <citation type="journal article" date="2017" name="Front. Plant Sci.">
        <title>Gene Classification and Mining of Molecular Markers Useful in Red Clover (Trifolium pratense) Breeding.</title>
        <authorList>
            <person name="Istvanek J."/>
            <person name="Dluhosova J."/>
            <person name="Dluhos P."/>
            <person name="Patkova L."/>
            <person name="Nedelnik J."/>
            <person name="Repkova J."/>
        </authorList>
    </citation>
    <scope>NUCLEOTIDE SEQUENCE [LARGE SCALE GENOMIC DNA]</scope>
    <source>
        <strain evidence="3">cv. Tatra</strain>
        <tissue evidence="2">Young leaves</tissue>
    </source>
</reference>
<evidence type="ECO:0000313" key="3">
    <source>
        <dbReference type="Proteomes" id="UP000236291"/>
    </source>
</evidence>
<proteinExistence type="predicted"/>
<comment type="caution">
    <text evidence="2">The sequence shown here is derived from an EMBL/GenBank/DDBJ whole genome shotgun (WGS) entry which is preliminary data.</text>
</comment>
<dbReference type="AlphaFoldDB" id="A0A2K3MIK4"/>
<evidence type="ECO:0000313" key="2">
    <source>
        <dbReference type="EMBL" id="PNX90612.1"/>
    </source>
</evidence>
<organism evidence="2 3">
    <name type="scientific">Trifolium pratense</name>
    <name type="common">Red clover</name>
    <dbReference type="NCBI Taxonomy" id="57577"/>
    <lineage>
        <taxon>Eukaryota</taxon>
        <taxon>Viridiplantae</taxon>
        <taxon>Streptophyta</taxon>
        <taxon>Embryophyta</taxon>
        <taxon>Tracheophyta</taxon>
        <taxon>Spermatophyta</taxon>
        <taxon>Magnoliopsida</taxon>
        <taxon>eudicotyledons</taxon>
        <taxon>Gunneridae</taxon>
        <taxon>Pentapetalae</taxon>
        <taxon>rosids</taxon>
        <taxon>fabids</taxon>
        <taxon>Fabales</taxon>
        <taxon>Fabaceae</taxon>
        <taxon>Papilionoideae</taxon>
        <taxon>50 kb inversion clade</taxon>
        <taxon>NPAAA clade</taxon>
        <taxon>Hologalegina</taxon>
        <taxon>IRL clade</taxon>
        <taxon>Trifolieae</taxon>
        <taxon>Trifolium</taxon>
    </lineage>
</organism>
<evidence type="ECO:0000256" key="1">
    <source>
        <dbReference type="SAM" id="MobiDB-lite"/>
    </source>
</evidence>
<name>A0A2K3MIK4_TRIPR</name>
<dbReference type="EMBL" id="ASHM01063388">
    <property type="protein sequence ID" value="PNX90612.1"/>
    <property type="molecule type" value="Genomic_DNA"/>
</dbReference>
<sequence>MVTPLPPLDTKISREEDGSSGGRVRWTVGILAELPLLEPQVSSQTFVSRVNWSFGILAELPASRTTRAKPVFCIKGKEWL</sequence>
<dbReference type="Proteomes" id="UP000236291">
    <property type="component" value="Unassembled WGS sequence"/>
</dbReference>
<gene>
    <name evidence="2" type="ORF">L195_g046737</name>
</gene>
<reference evidence="2 3" key="1">
    <citation type="journal article" date="2014" name="Am. J. Bot.">
        <title>Genome assembly and annotation for red clover (Trifolium pratense; Fabaceae).</title>
        <authorList>
            <person name="Istvanek J."/>
            <person name="Jaros M."/>
            <person name="Krenek A."/>
            <person name="Repkova J."/>
        </authorList>
    </citation>
    <scope>NUCLEOTIDE SEQUENCE [LARGE SCALE GENOMIC DNA]</scope>
    <source>
        <strain evidence="3">cv. Tatra</strain>
        <tissue evidence="2">Young leaves</tissue>
    </source>
</reference>